<dbReference type="GO" id="GO:0004656">
    <property type="term" value="F:procollagen-proline 4-dioxygenase activity"/>
    <property type="evidence" value="ECO:0007669"/>
    <property type="project" value="TreeGrafter"/>
</dbReference>
<evidence type="ECO:0000313" key="6">
    <source>
        <dbReference type="Proteomes" id="UP000230423"/>
    </source>
</evidence>
<organism evidence="5 6">
    <name type="scientific">Teladorsagia circumcincta</name>
    <name type="common">Brown stomach worm</name>
    <name type="synonym">Ostertagia circumcincta</name>
    <dbReference type="NCBI Taxonomy" id="45464"/>
    <lineage>
        <taxon>Eukaryota</taxon>
        <taxon>Metazoa</taxon>
        <taxon>Ecdysozoa</taxon>
        <taxon>Nematoda</taxon>
        <taxon>Chromadorea</taxon>
        <taxon>Rhabditida</taxon>
        <taxon>Rhabditina</taxon>
        <taxon>Rhabditomorpha</taxon>
        <taxon>Strongyloidea</taxon>
        <taxon>Trichostrongylidae</taxon>
        <taxon>Teladorsagia</taxon>
    </lineage>
</organism>
<dbReference type="GO" id="GO:0046872">
    <property type="term" value="F:metal ion binding"/>
    <property type="evidence" value="ECO:0007669"/>
    <property type="project" value="UniProtKB-KW"/>
</dbReference>
<evidence type="ECO:0000256" key="1">
    <source>
        <dbReference type="ARBA" id="ARBA00022723"/>
    </source>
</evidence>
<keyword evidence="4" id="KW-0472">Membrane</keyword>
<name>A0A2G9UYQ5_TELCI</name>
<protein>
    <recommendedName>
        <fullName evidence="7">Prolyl 4-hydroxylase alpha subunit Fe(2+) 2OG dioxygenase domain-containing protein</fullName>
    </recommendedName>
</protein>
<proteinExistence type="predicted"/>
<dbReference type="Proteomes" id="UP000230423">
    <property type="component" value="Unassembled WGS sequence"/>
</dbReference>
<dbReference type="PANTHER" id="PTHR10869:SF215">
    <property type="entry name" value="FE2OG DIOXYGENASE DOMAIN-CONTAINING PROTEIN"/>
    <property type="match status" value="1"/>
</dbReference>
<gene>
    <name evidence="5" type="ORF">TELCIR_02684</name>
</gene>
<dbReference type="EMBL" id="KZ345158">
    <property type="protein sequence ID" value="PIO75276.1"/>
    <property type="molecule type" value="Genomic_DNA"/>
</dbReference>
<feature type="transmembrane region" description="Helical" evidence="4">
    <location>
        <begin position="136"/>
        <end position="153"/>
    </location>
</feature>
<evidence type="ECO:0000256" key="2">
    <source>
        <dbReference type="ARBA" id="ARBA00022896"/>
    </source>
</evidence>
<sequence>MRHREGRGSSNVFDITSAMIPGVDFTASEPWQILSYKTGQDSPPRWDFINRTEKQLEKYGNRLATFMVLLKKATTAGHTIFPGYKITIELEEGDAVFWTNMQANGEKSIAAFHGDCAVGAGVKVTASLRIRAKGQLLAMSTMFGFFNVGLLALPRLHLPMNTCHAGDGF</sequence>
<keyword evidence="6" id="KW-1185">Reference proteome</keyword>
<keyword evidence="4" id="KW-0812">Transmembrane</keyword>
<evidence type="ECO:0000313" key="5">
    <source>
        <dbReference type="EMBL" id="PIO75276.1"/>
    </source>
</evidence>
<dbReference type="InterPro" id="IPR045054">
    <property type="entry name" value="P4HA-like"/>
</dbReference>
<dbReference type="GO" id="GO:0031418">
    <property type="term" value="F:L-ascorbic acid binding"/>
    <property type="evidence" value="ECO:0007669"/>
    <property type="project" value="UniProtKB-KW"/>
</dbReference>
<evidence type="ECO:0000256" key="3">
    <source>
        <dbReference type="ARBA" id="ARBA00023004"/>
    </source>
</evidence>
<keyword evidence="4" id="KW-1133">Transmembrane helix</keyword>
<dbReference type="GO" id="GO:0005783">
    <property type="term" value="C:endoplasmic reticulum"/>
    <property type="evidence" value="ECO:0007669"/>
    <property type="project" value="TreeGrafter"/>
</dbReference>
<evidence type="ECO:0000256" key="4">
    <source>
        <dbReference type="SAM" id="Phobius"/>
    </source>
</evidence>
<dbReference type="AlphaFoldDB" id="A0A2G9UYQ5"/>
<dbReference type="PANTHER" id="PTHR10869">
    <property type="entry name" value="PROLYL 4-HYDROXYLASE ALPHA SUBUNIT"/>
    <property type="match status" value="1"/>
</dbReference>
<reference evidence="5 6" key="1">
    <citation type="submission" date="2015-09" db="EMBL/GenBank/DDBJ databases">
        <title>Draft genome of the parasitic nematode Teladorsagia circumcincta isolate WARC Sus (inbred).</title>
        <authorList>
            <person name="Mitreva M."/>
        </authorList>
    </citation>
    <scope>NUCLEOTIDE SEQUENCE [LARGE SCALE GENOMIC DNA]</scope>
    <source>
        <strain evidence="5 6">S</strain>
    </source>
</reference>
<keyword evidence="3" id="KW-0408">Iron</keyword>
<keyword evidence="1" id="KW-0479">Metal-binding</keyword>
<keyword evidence="2" id="KW-0847">Vitamin C</keyword>
<dbReference type="Gene3D" id="2.60.120.620">
    <property type="entry name" value="q2cbj1_9rhob like domain"/>
    <property type="match status" value="1"/>
</dbReference>
<accession>A0A2G9UYQ5</accession>
<evidence type="ECO:0008006" key="7">
    <source>
        <dbReference type="Google" id="ProtNLM"/>
    </source>
</evidence>
<dbReference type="OrthoDB" id="420380at2759"/>